<evidence type="ECO:0000256" key="1">
    <source>
        <dbReference type="SAM" id="MobiDB-lite"/>
    </source>
</evidence>
<feature type="region of interest" description="Disordered" evidence="1">
    <location>
        <begin position="472"/>
        <end position="523"/>
    </location>
</feature>
<organism evidence="2 3">
    <name type="scientific">Mucor saturninus</name>
    <dbReference type="NCBI Taxonomy" id="64648"/>
    <lineage>
        <taxon>Eukaryota</taxon>
        <taxon>Fungi</taxon>
        <taxon>Fungi incertae sedis</taxon>
        <taxon>Mucoromycota</taxon>
        <taxon>Mucoromycotina</taxon>
        <taxon>Mucoromycetes</taxon>
        <taxon>Mucorales</taxon>
        <taxon>Mucorineae</taxon>
        <taxon>Mucoraceae</taxon>
        <taxon>Mucor</taxon>
    </lineage>
</organism>
<sequence length="668" mass="69195">MTPYIFCENLLCQLTLLVFFFSAFSRFWGKLLLSVIWDKTTALFSPVGDLVIGRQLRKVNPPVAIGDVYVLVDGVIRPINSINNKPIVSWASAAPRAQVSVVPSPVSSPLSVTTSRPCRLTSSSLPVIKQKRTCYDLSCACVVGLSCLSNGLVPVRSPLSSRSVFSSSFSHLCEVWSKDASLGPVSGSRSGDFFSGCETTSGPSRALVRVDSPFFAVSSPSGDNALPAVSFLSGDNADEAVSSPFGDNAFFAVSSPSGDNAIPAVSFPSGDNAVEAVSSPFGDNASFAVSSPSGDSAQPALPSLMEDIASFLVSSSHVDYTEPAASSSLEDNALPSVVGGALVGLGGWEECSLSPELVTDLDWPVIGSLSSSSVFPSSPSVSPVVVPVSSPLVSPGEFTYEELGPTPPSPVFTSVKLASPDLVSRLSLAGEASEELRSSSVSPLRLTGNLASPVLRPLPSFRELVDAAPRPVTTNLPETPVWSPVGSPSLSKESTVGEKRRSSSPSPPFSPRRRVDSVPAEDSFSLPPPALPLASVGSVVAPSLPSRSSAVVAASEKLVASSSLPVFVAGPAISGVPVASSASSVVSVAPAALTATVLSSPSPVLSASPLPAVGVPTVSVPPVRRTRVAYVVGPYTDLREQRFKDPSANQVCIFIFDIILTSVRTFRS</sequence>
<dbReference type="EMBL" id="JAEPRD010000357">
    <property type="protein sequence ID" value="KAG2191757.1"/>
    <property type="molecule type" value="Genomic_DNA"/>
</dbReference>
<evidence type="ECO:0000313" key="2">
    <source>
        <dbReference type="EMBL" id="KAG2191757.1"/>
    </source>
</evidence>
<comment type="caution">
    <text evidence="2">The sequence shown here is derived from an EMBL/GenBank/DDBJ whole genome shotgun (WGS) entry which is preliminary data.</text>
</comment>
<reference evidence="2" key="1">
    <citation type="submission" date="2020-12" db="EMBL/GenBank/DDBJ databases">
        <title>Metabolic potential, ecology and presence of endohyphal bacteria is reflected in genomic diversity of Mucoromycotina.</title>
        <authorList>
            <person name="Muszewska A."/>
            <person name="Okrasinska A."/>
            <person name="Steczkiewicz K."/>
            <person name="Drgas O."/>
            <person name="Orlowska M."/>
            <person name="Perlinska-Lenart U."/>
            <person name="Aleksandrzak-Piekarczyk T."/>
            <person name="Szatraj K."/>
            <person name="Zielenkiewicz U."/>
            <person name="Pilsyk S."/>
            <person name="Malc E."/>
            <person name="Mieczkowski P."/>
            <person name="Kruszewska J.S."/>
            <person name="Biernat P."/>
            <person name="Pawlowska J."/>
        </authorList>
    </citation>
    <scope>NUCLEOTIDE SEQUENCE</scope>
    <source>
        <strain evidence="2">WA0000017839</strain>
    </source>
</reference>
<accession>A0A8H7QG21</accession>
<name>A0A8H7QG21_9FUNG</name>
<proteinExistence type="predicted"/>
<dbReference type="AlphaFoldDB" id="A0A8H7QG21"/>
<gene>
    <name evidence="2" type="ORF">INT47_009026</name>
</gene>
<evidence type="ECO:0000313" key="3">
    <source>
        <dbReference type="Proteomes" id="UP000603453"/>
    </source>
</evidence>
<protein>
    <submittedName>
        <fullName evidence="2">Uncharacterized protein</fullName>
    </submittedName>
</protein>
<dbReference type="Proteomes" id="UP000603453">
    <property type="component" value="Unassembled WGS sequence"/>
</dbReference>
<keyword evidence="3" id="KW-1185">Reference proteome</keyword>